<proteinExistence type="predicted"/>
<evidence type="ECO:0000313" key="3">
    <source>
        <dbReference type="EMBL" id="MXV21232.1"/>
    </source>
</evidence>
<feature type="region of interest" description="Disordered" evidence="1">
    <location>
        <begin position="25"/>
        <end position="50"/>
    </location>
</feature>
<feature type="signal peptide" evidence="2">
    <location>
        <begin position="1"/>
        <end position="20"/>
    </location>
</feature>
<dbReference type="Gene3D" id="3.40.50.1820">
    <property type="entry name" value="alpha/beta hydrolase"/>
    <property type="match status" value="1"/>
</dbReference>
<organism evidence="3 4">
    <name type="scientific">Deinococcus xianganensis</name>
    <dbReference type="NCBI Taxonomy" id="1507289"/>
    <lineage>
        <taxon>Bacteria</taxon>
        <taxon>Thermotogati</taxon>
        <taxon>Deinococcota</taxon>
        <taxon>Deinococci</taxon>
        <taxon>Deinococcales</taxon>
        <taxon>Deinococcaceae</taxon>
        <taxon>Deinococcus</taxon>
    </lineage>
</organism>
<dbReference type="SUPFAM" id="SSF53474">
    <property type="entry name" value="alpha/beta-Hydrolases"/>
    <property type="match status" value="1"/>
</dbReference>
<evidence type="ECO:0000256" key="1">
    <source>
        <dbReference type="SAM" id="MobiDB-lite"/>
    </source>
</evidence>
<comment type="caution">
    <text evidence="3">The sequence shown here is derived from an EMBL/GenBank/DDBJ whole genome shotgun (WGS) entry which is preliminary data.</text>
</comment>
<dbReference type="AlphaFoldDB" id="A0A6I4YIB4"/>
<keyword evidence="2" id="KW-0732">Signal</keyword>
<dbReference type="RefSeq" id="WP_237427591.1">
    <property type="nucleotide sequence ID" value="NZ_WVHK01000082.1"/>
</dbReference>
<gene>
    <name evidence="3" type="ORF">GLX28_16520</name>
</gene>
<dbReference type="InterPro" id="IPR029058">
    <property type="entry name" value="AB_hydrolase_fold"/>
</dbReference>
<evidence type="ECO:0000256" key="2">
    <source>
        <dbReference type="SAM" id="SignalP"/>
    </source>
</evidence>
<dbReference type="Proteomes" id="UP000430519">
    <property type="component" value="Unassembled WGS sequence"/>
</dbReference>
<feature type="chain" id="PRO_5026210604" description="Alpha/beta hydrolase" evidence="2">
    <location>
        <begin position="21"/>
        <end position="765"/>
    </location>
</feature>
<protein>
    <recommendedName>
        <fullName evidence="5">Alpha/beta hydrolase</fullName>
    </recommendedName>
</protein>
<dbReference type="EMBL" id="WVHK01000082">
    <property type="protein sequence ID" value="MXV21232.1"/>
    <property type="molecule type" value="Genomic_DNA"/>
</dbReference>
<accession>A0A6I4YIB4</accession>
<evidence type="ECO:0008006" key="5">
    <source>
        <dbReference type="Google" id="ProtNLM"/>
    </source>
</evidence>
<reference evidence="3 4" key="1">
    <citation type="submission" date="2019-11" db="EMBL/GenBank/DDBJ databases">
        <title>Genome sequence of Deinococcus xianganensis Y35, AI-2 producing algicidal bacterium, isolated from lake water.</title>
        <authorList>
            <person name="Li Y."/>
        </authorList>
    </citation>
    <scope>NUCLEOTIDE SEQUENCE [LARGE SCALE GENOMIC DNA]</scope>
    <source>
        <strain evidence="3 4">Y35</strain>
    </source>
</reference>
<sequence length="765" mass="82729">MNRTPLQVALAVLLWTVLTACGGSTPPAGGGSTPPGGTPPSPPPPVDTTYSIEVSARDTTLPGRDSDGNGVRDDLDGYITQAVDPAAQVEARAYSRLTQRLVTSSDPSTLSALLVAQDMALTCLASKLPDRWAAVAGALDDRTLNNEARTLAYWATMRQAAGLQVPLTLECDPAQMTPAALTLRPLDVANTASSWSRSTPHACAYRIVFINGIQNDRIEARLNLLAIMKAMGPVYEEFGTDKPGHAVQYGYIYNPTVSLTADLTEALRQKLSELNSPGWWLVNAALRVILGGGASQSVEVTNLVKQLAVTVTDLVAQELVSEVQRKSATTYEDDIVRQAAQLIGDAAKVQPVVIVAHSQGNLIANAAWWKIKRDRPDVDAVKNVHIVSVGTPASGVANGVYVTREADRVMAAVRVLQPGTLPANNATSGDLLSLNHNFESAYMSGLGNVVPSYIEGQFDSNIPTDSCFTVSPKSVTVQPNSSVQLLAEFKGLEPNVGIDYLWKIISSSSASAGSVDNSGFYKSPDVENSDIVRARPVLTWMGQKLSPKNVFADYNVQTRKRIYILEYNVNVEFKEETGSKDTSQIVNGVGWSFVNTENISKTLKRSAKCDASVDGSCAAIETITYNRSFIAQNIYRDSDRYLQIDIDDSVVGRSENGQTTVTGQGVTKSQCTATLDTAFCVGQNYTNVVPITGERMPYGFAYYFEDYPDKLPEQPGEYSGAVRAVPVKYESGRLCYLYDISLDNGDYKYNRCTNTASGTWTLYVK</sequence>
<evidence type="ECO:0000313" key="4">
    <source>
        <dbReference type="Proteomes" id="UP000430519"/>
    </source>
</evidence>
<name>A0A6I4YIB4_9DEIO</name>
<feature type="compositionally biased region" description="Pro residues" evidence="1">
    <location>
        <begin position="36"/>
        <end position="46"/>
    </location>
</feature>
<keyword evidence="4" id="KW-1185">Reference proteome</keyword>
<dbReference type="PROSITE" id="PS51257">
    <property type="entry name" value="PROKAR_LIPOPROTEIN"/>
    <property type="match status" value="1"/>
</dbReference>